<proteinExistence type="inferred from homology"/>
<comment type="similarity">
    <text evidence="2 6">Belongs to the glycosyl hydrolase 5 (cellulase A) family.</text>
</comment>
<dbReference type="PANTHER" id="PTHR34142:SF1">
    <property type="entry name" value="GLYCOSIDE HYDROLASE FAMILY 5 DOMAIN-CONTAINING PROTEIN"/>
    <property type="match status" value="1"/>
</dbReference>
<gene>
    <name evidence="8" type="ORF">QQS21_004134</name>
</gene>
<evidence type="ECO:0000256" key="5">
    <source>
        <dbReference type="ARBA" id="ARBA00023295"/>
    </source>
</evidence>
<keyword evidence="4 6" id="KW-0378">Hydrolase</keyword>
<dbReference type="EC" id="3.2.1.4" evidence="3"/>
<dbReference type="SUPFAM" id="SSF51445">
    <property type="entry name" value="(Trans)glycosidases"/>
    <property type="match status" value="1"/>
</dbReference>
<evidence type="ECO:0000256" key="6">
    <source>
        <dbReference type="RuleBase" id="RU361153"/>
    </source>
</evidence>
<protein>
    <recommendedName>
        <fullName evidence="3">cellulase</fullName>
        <ecNumber evidence="3">3.2.1.4</ecNumber>
    </recommendedName>
</protein>
<reference evidence="8" key="1">
    <citation type="submission" date="2023-06" db="EMBL/GenBank/DDBJ databases">
        <title>Conoideocrella luteorostrata (Hypocreales: Clavicipitaceae), a potential biocontrol fungus for elongate hemlock scale in United States Christmas tree production areas.</title>
        <authorList>
            <person name="Barrett H."/>
            <person name="Lovett B."/>
            <person name="Macias A.M."/>
            <person name="Stajich J.E."/>
            <person name="Kasson M.T."/>
        </authorList>
    </citation>
    <scope>NUCLEOTIDE SEQUENCE</scope>
    <source>
        <strain evidence="8">ARSEF 14590</strain>
    </source>
</reference>
<evidence type="ECO:0000256" key="3">
    <source>
        <dbReference type="ARBA" id="ARBA00012601"/>
    </source>
</evidence>
<organism evidence="8 9">
    <name type="scientific">Conoideocrella luteorostrata</name>
    <dbReference type="NCBI Taxonomy" id="1105319"/>
    <lineage>
        <taxon>Eukaryota</taxon>
        <taxon>Fungi</taxon>
        <taxon>Dikarya</taxon>
        <taxon>Ascomycota</taxon>
        <taxon>Pezizomycotina</taxon>
        <taxon>Sordariomycetes</taxon>
        <taxon>Hypocreomycetidae</taxon>
        <taxon>Hypocreales</taxon>
        <taxon>Clavicipitaceae</taxon>
        <taxon>Conoideocrella</taxon>
    </lineage>
</organism>
<dbReference type="InterPro" id="IPR001547">
    <property type="entry name" value="Glyco_hydro_5"/>
</dbReference>
<feature type="domain" description="Glycoside hydrolase family 5" evidence="7">
    <location>
        <begin position="10"/>
        <end position="156"/>
    </location>
</feature>
<comment type="catalytic activity">
    <reaction evidence="1">
        <text>Endohydrolysis of (1-&gt;4)-beta-D-glucosidic linkages in cellulose, lichenin and cereal beta-D-glucans.</text>
        <dbReference type="EC" id="3.2.1.4"/>
    </reaction>
</comment>
<evidence type="ECO:0000256" key="2">
    <source>
        <dbReference type="ARBA" id="ARBA00005641"/>
    </source>
</evidence>
<comment type="caution">
    <text evidence="8">The sequence shown here is derived from an EMBL/GenBank/DDBJ whole genome shotgun (WGS) entry which is preliminary data.</text>
</comment>
<dbReference type="InterPro" id="IPR017853">
    <property type="entry name" value="GH"/>
</dbReference>
<sequence length="159" mass="17858">MASDPGIIVNTNAFKSFWQNLASTFRDNERVIFDTNNEFHDIDQPLVMQLNQAAIDGINASRASTQYIMVEGNDWSGAWTWAKTNDKLKELKDPFDKSAHEMHQCLDRDGSGNSDLCVTKTVGARRVSKATSWLRDNKKVGFLGEFANGTSDKCKQAHR</sequence>
<evidence type="ECO:0000313" key="9">
    <source>
        <dbReference type="Proteomes" id="UP001251528"/>
    </source>
</evidence>
<evidence type="ECO:0000256" key="4">
    <source>
        <dbReference type="ARBA" id="ARBA00022801"/>
    </source>
</evidence>
<dbReference type="Pfam" id="PF00150">
    <property type="entry name" value="Cellulase"/>
    <property type="match status" value="1"/>
</dbReference>
<dbReference type="AlphaFoldDB" id="A0AAJ0CUF0"/>
<dbReference type="Gene3D" id="3.20.20.80">
    <property type="entry name" value="Glycosidases"/>
    <property type="match status" value="1"/>
</dbReference>
<name>A0AAJ0CUF0_9HYPO</name>
<keyword evidence="5 6" id="KW-0326">Glycosidase</keyword>
<keyword evidence="9" id="KW-1185">Reference proteome</keyword>
<dbReference type="GO" id="GO:0008810">
    <property type="term" value="F:cellulase activity"/>
    <property type="evidence" value="ECO:0007669"/>
    <property type="project" value="UniProtKB-EC"/>
</dbReference>
<dbReference type="PANTHER" id="PTHR34142">
    <property type="entry name" value="ENDO-BETA-1,4-GLUCANASE A"/>
    <property type="match status" value="1"/>
</dbReference>
<dbReference type="GO" id="GO:0009251">
    <property type="term" value="P:glucan catabolic process"/>
    <property type="evidence" value="ECO:0007669"/>
    <property type="project" value="TreeGrafter"/>
</dbReference>
<accession>A0AAJ0CUF0</accession>
<evidence type="ECO:0000313" key="8">
    <source>
        <dbReference type="EMBL" id="KAK2603661.1"/>
    </source>
</evidence>
<dbReference type="Proteomes" id="UP001251528">
    <property type="component" value="Unassembled WGS sequence"/>
</dbReference>
<evidence type="ECO:0000256" key="1">
    <source>
        <dbReference type="ARBA" id="ARBA00000966"/>
    </source>
</evidence>
<dbReference type="EMBL" id="JASWJB010000059">
    <property type="protein sequence ID" value="KAK2603661.1"/>
    <property type="molecule type" value="Genomic_DNA"/>
</dbReference>
<evidence type="ECO:0000259" key="7">
    <source>
        <dbReference type="Pfam" id="PF00150"/>
    </source>
</evidence>